<feature type="signal peptide" evidence="1">
    <location>
        <begin position="1"/>
        <end position="20"/>
    </location>
</feature>
<feature type="chain" id="PRO_5018085561" evidence="1">
    <location>
        <begin position="21"/>
        <end position="171"/>
    </location>
</feature>
<accession>A0A3P3XN94</accession>
<protein>
    <submittedName>
        <fullName evidence="2">Uncharacterized protein</fullName>
    </submittedName>
</protein>
<proteinExistence type="predicted"/>
<gene>
    <name evidence="2" type="ORF">SPIRO4BDMA_40048</name>
</gene>
<organism evidence="2">
    <name type="scientific">uncultured spirochete</name>
    <dbReference type="NCBI Taxonomy" id="156406"/>
    <lineage>
        <taxon>Bacteria</taxon>
        <taxon>Pseudomonadati</taxon>
        <taxon>Spirochaetota</taxon>
        <taxon>Spirochaetia</taxon>
        <taxon>Spirochaetales</taxon>
        <taxon>environmental samples</taxon>
    </lineage>
</organism>
<evidence type="ECO:0000256" key="1">
    <source>
        <dbReference type="SAM" id="SignalP"/>
    </source>
</evidence>
<dbReference type="AlphaFoldDB" id="A0A3P3XN94"/>
<keyword evidence="1" id="KW-0732">Signal</keyword>
<name>A0A3P3XN94_9SPIR</name>
<dbReference type="EMBL" id="FWDO01000004">
    <property type="protein sequence ID" value="SLM17479.1"/>
    <property type="molecule type" value="Genomic_DNA"/>
</dbReference>
<sequence>MKKYVALLSLLILTGVAVCAQQSINIKAIVAPVGANITMDSYLWNIALANDGTISYQNDQQGVMTVKSGSTWLFHIDFSSEHLGYVKQGAYQIPYYVQVTEIPSSYSGFILPSSIMDGYVQLTSTQSIWFLGRTPKAGIRFYVGIKIDATSGQFFESGTYTDTLTINFVAL</sequence>
<reference evidence="2" key="1">
    <citation type="submission" date="2017-02" db="EMBL/GenBank/DDBJ databases">
        <authorList>
            <person name="Regsiter A."/>
            <person name="William W."/>
        </authorList>
    </citation>
    <scope>NUCLEOTIDE SEQUENCE</scope>
    <source>
        <strain evidence="2">BdmA 4</strain>
    </source>
</reference>
<evidence type="ECO:0000313" key="2">
    <source>
        <dbReference type="EMBL" id="SLM17479.1"/>
    </source>
</evidence>